<protein>
    <submittedName>
        <fullName evidence="1">Uncharacterized protein</fullName>
    </submittedName>
</protein>
<proteinExistence type="predicted"/>
<reference evidence="1 2" key="1">
    <citation type="journal article" date="2017" name="BMC Genomics">
        <title>Comparative genomic and phylogenomic analyses of the Bifidobacteriaceae family.</title>
        <authorList>
            <person name="Lugli G.A."/>
            <person name="Milani C."/>
            <person name="Turroni F."/>
            <person name="Duranti S."/>
            <person name="Mancabelli L."/>
            <person name="Mangifesta M."/>
            <person name="Ferrario C."/>
            <person name="Modesto M."/>
            <person name="Mattarelli P."/>
            <person name="Jiri K."/>
            <person name="van Sinderen D."/>
            <person name="Ventura M."/>
        </authorList>
    </citation>
    <scope>NUCLEOTIDE SEQUENCE [LARGE SCALE GENOMIC DNA]</scope>
    <source>
        <strain evidence="1 2">DSM 22924</strain>
    </source>
</reference>
<accession>A0A261ETM9</accession>
<comment type="caution">
    <text evidence="1">The sequence shown here is derived from an EMBL/GenBank/DDBJ whole genome shotgun (WGS) entry which is preliminary data.</text>
</comment>
<sequence>MRAFRYRALYVKEDISALGFFTIKQFIYTKSPAEAGLVG</sequence>
<dbReference type="AlphaFoldDB" id="A0A261ETM9"/>
<organism evidence="1 2">
    <name type="scientific">Bombiscardovia coagulans</name>
    <dbReference type="NCBI Taxonomy" id="686666"/>
    <lineage>
        <taxon>Bacteria</taxon>
        <taxon>Bacillati</taxon>
        <taxon>Actinomycetota</taxon>
        <taxon>Actinomycetes</taxon>
        <taxon>Bifidobacteriales</taxon>
        <taxon>Bifidobacteriaceae</taxon>
        <taxon>Bombiscardovia</taxon>
    </lineage>
</organism>
<dbReference type="EMBL" id="MWWS01000004">
    <property type="protein sequence ID" value="OZG50207.1"/>
    <property type="molecule type" value="Genomic_DNA"/>
</dbReference>
<evidence type="ECO:0000313" key="2">
    <source>
        <dbReference type="Proteomes" id="UP000216004"/>
    </source>
</evidence>
<evidence type="ECO:0000313" key="1">
    <source>
        <dbReference type="EMBL" id="OZG50207.1"/>
    </source>
</evidence>
<gene>
    <name evidence="1" type="ORF">BOCO_0724</name>
</gene>
<name>A0A261ETM9_9BIFI</name>
<dbReference type="Proteomes" id="UP000216004">
    <property type="component" value="Unassembled WGS sequence"/>
</dbReference>
<keyword evidence="2" id="KW-1185">Reference proteome</keyword>